<dbReference type="GO" id="GO:0016787">
    <property type="term" value="F:hydrolase activity"/>
    <property type="evidence" value="ECO:0007669"/>
    <property type="project" value="UniProtKB-KW"/>
</dbReference>
<evidence type="ECO:0000256" key="2">
    <source>
        <dbReference type="ARBA" id="ARBA00022741"/>
    </source>
</evidence>
<dbReference type="GO" id="GO:0005634">
    <property type="term" value="C:nucleus"/>
    <property type="evidence" value="ECO:0007669"/>
    <property type="project" value="UniProtKB-SubCell"/>
</dbReference>
<feature type="domain" description="YDG" evidence="9">
    <location>
        <begin position="1"/>
        <end position="67"/>
    </location>
</feature>
<dbReference type="GO" id="GO:0003676">
    <property type="term" value="F:nucleic acid binding"/>
    <property type="evidence" value="ECO:0007669"/>
    <property type="project" value="InterPro"/>
</dbReference>
<dbReference type="SUPFAM" id="SSF88697">
    <property type="entry name" value="PUA domain-like"/>
    <property type="match status" value="1"/>
</dbReference>
<dbReference type="STRING" id="57577.A0A2K3NHF2"/>
<dbReference type="GO" id="GO:0005829">
    <property type="term" value="C:cytosol"/>
    <property type="evidence" value="ECO:0007669"/>
    <property type="project" value="TreeGrafter"/>
</dbReference>
<dbReference type="Gene3D" id="2.30.280.10">
    <property type="entry name" value="SRA-YDG"/>
    <property type="match status" value="1"/>
</dbReference>
<dbReference type="SUPFAM" id="SSF52540">
    <property type="entry name" value="P-loop containing nucleoside triphosphate hydrolases"/>
    <property type="match status" value="1"/>
</dbReference>
<comment type="subcellular location">
    <subcellularLocation>
        <location evidence="7">Nucleus</location>
    </subcellularLocation>
</comment>
<reference evidence="11 12" key="2">
    <citation type="journal article" date="2017" name="Front. Plant Sci.">
        <title>Gene Classification and Mining of Molecular Markers Useful in Red Clover (Trifolium pratense) Breeding.</title>
        <authorList>
            <person name="Istvanek J."/>
            <person name="Dluhosova J."/>
            <person name="Dluhos P."/>
            <person name="Patkova L."/>
            <person name="Nedelnik J."/>
            <person name="Repkova J."/>
        </authorList>
    </citation>
    <scope>NUCLEOTIDE SEQUENCE [LARGE SCALE GENOMIC DNA]</scope>
    <source>
        <strain evidence="12">cv. Tatra</strain>
        <tissue evidence="11">Young leaves</tissue>
    </source>
</reference>
<dbReference type="PANTHER" id="PTHR47959:SF1">
    <property type="entry name" value="ATP-DEPENDENT RNA HELICASE DBPA"/>
    <property type="match status" value="1"/>
</dbReference>
<keyword evidence="6 7" id="KW-0539">Nucleus</keyword>
<keyword evidence="5 8" id="KW-0067">ATP-binding</keyword>
<dbReference type="Gene3D" id="3.40.50.300">
    <property type="entry name" value="P-loop containing nucleotide triphosphate hydrolases"/>
    <property type="match status" value="1"/>
</dbReference>
<dbReference type="InterPro" id="IPR003105">
    <property type="entry name" value="SRA_YDG"/>
</dbReference>
<comment type="similarity">
    <text evidence="1">Belongs to the DEAD box helicase family. DDX21/DDX50 subfamily.</text>
</comment>
<evidence type="ECO:0000256" key="6">
    <source>
        <dbReference type="ARBA" id="ARBA00023242"/>
    </source>
</evidence>
<accession>A0A2K3NHF2</accession>
<evidence type="ECO:0000256" key="3">
    <source>
        <dbReference type="ARBA" id="ARBA00022801"/>
    </source>
</evidence>
<dbReference type="PROSITE" id="PS51192">
    <property type="entry name" value="HELICASE_ATP_BIND_1"/>
    <property type="match status" value="1"/>
</dbReference>
<proteinExistence type="inferred from homology"/>
<dbReference type="SMART" id="SM00487">
    <property type="entry name" value="DEXDc"/>
    <property type="match status" value="1"/>
</dbReference>
<dbReference type="Pfam" id="PF00270">
    <property type="entry name" value="DEAD"/>
    <property type="match status" value="1"/>
</dbReference>
<dbReference type="CDD" id="cd00268">
    <property type="entry name" value="DEADc"/>
    <property type="match status" value="1"/>
</dbReference>
<dbReference type="InterPro" id="IPR015947">
    <property type="entry name" value="PUA-like_sf"/>
</dbReference>
<dbReference type="InterPro" id="IPR027417">
    <property type="entry name" value="P-loop_NTPase"/>
</dbReference>
<dbReference type="InterPro" id="IPR000629">
    <property type="entry name" value="RNA-helicase_DEAD-box_CS"/>
</dbReference>
<dbReference type="PROSITE" id="PS51015">
    <property type="entry name" value="YDG"/>
    <property type="match status" value="1"/>
</dbReference>
<dbReference type="EMBL" id="ASHM01021406">
    <property type="protein sequence ID" value="PNY02476.1"/>
    <property type="molecule type" value="Genomic_DNA"/>
</dbReference>
<dbReference type="InterPro" id="IPR043128">
    <property type="entry name" value="Rev_trsase/Diguanyl_cyclase"/>
</dbReference>
<dbReference type="InterPro" id="IPR044742">
    <property type="entry name" value="DEAD/DEAH_RhlB"/>
</dbReference>
<dbReference type="InterPro" id="IPR050079">
    <property type="entry name" value="DEAD_box_RNA_helicase"/>
</dbReference>
<dbReference type="InterPro" id="IPR036987">
    <property type="entry name" value="SRA-YDG_sf"/>
</dbReference>
<feature type="domain" description="Helicase ATP-binding" evidence="10">
    <location>
        <begin position="41"/>
        <end position="217"/>
    </location>
</feature>
<keyword evidence="3 8" id="KW-0378">Hydrolase</keyword>
<evidence type="ECO:0000256" key="8">
    <source>
        <dbReference type="RuleBase" id="RU000492"/>
    </source>
</evidence>
<evidence type="ECO:0000256" key="1">
    <source>
        <dbReference type="ARBA" id="ARBA00006517"/>
    </source>
</evidence>
<sequence length="319" mass="35557">MNEALRLGCRKGYPVRVVRSHKEKQSSYAPEEGVRYYGHESLAYVLPILDSLTNGPAEPVRKVGYGRAPSALVILPTRESANLVYADFAVYGSPLGLTAYAVYGGAPYGPQENKLRRGVDIVIGTPARVKDHIERGNIIDMSCLKFRVIDEADKMLRMGFVDEVELILGEGEVVNEEVVQLKFLHSDCSNKTIHRTTTEEKLLQVLKQHNKAIGWTLADIPGISPTMCMHRILLEEGAKVVRQPQRRLNPLILDVVKKELTKLLQAGIIYPKSLTVIGRLNQATRKDHFPLPFIDQMLERLAGGCLLVFAMHLAHSNDA</sequence>
<dbReference type="GO" id="GO:0005524">
    <property type="term" value="F:ATP binding"/>
    <property type="evidence" value="ECO:0007669"/>
    <property type="project" value="UniProtKB-KW"/>
</dbReference>
<dbReference type="AlphaFoldDB" id="A0A2K3NHF2"/>
<dbReference type="PANTHER" id="PTHR47959">
    <property type="entry name" value="ATP-DEPENDENT RNA HELICASE RHLE-RELATED"/>
    <property type="match status" value="1"/>
</dbReference>
<dbReference type="Gene3D" id="3.30.70.270">
    <property type="match status" value="1"/>
</dbReference>
<reference evidence="11 12" key="1">
    <citation type="journal article" date="2014" name="Am. J. Bot.">
        <title>Genome assembly and annotation for red clover (Trifolium pratense; Fabaceae).</title>
        <authorList>
            <person name="Istvanek J."/>
            <person name="Jaros M."/>
            <person name="Krenek A."/>
            <person name="Repkova J."/>
        </authorList>
    </citation>
    <scope>NUCLEOTIDE SEQUENCE [LARGE SCALE GENOMIC DNA]</scope>
    <source>
        <strain evidence="12">cv. Tatra</strain>
        <tissue evidence="11">Young leaves</tissue>
    </source>
</reference>
<dbReference type="Gene3D" id="3.10.10.10">
    <property type="entry name" value="HIV Type 1 Reverse Transcriptase, subunit A, domain 1"/>
    <property type="match status" value="1"/>
</dbReference>
<dbReference type="InterPro" id="IPR043502">
    <property type="entry name" value="DNA/RNA_pol_sf"/>
</dbReference>
<evidence type="ECO:0000259" key="9">
    <source>
        <dbReference type="PROSITE" id="PS51015"/>
    </source>
</evidence>
<keyword evidence="4 8" id="KW-0347">Helicase</keyword>
<evidence type="ECO:0000313" key="12">
    <source>
        <dbReference type="Proteomes" id="UP000236291"/>
    </source>
</evidence>
<evidence type="ECO:0000256" key="5">
    <source>
        <dbReference type="ARBA" id="ARBA00022840"/>
    </source>
</evidence>
<gene>
    <name evidence="11" type="ORF">L195_g025786</name>
</gene>
<evidence type="ECO:0000256" key="4">
    <source>
        <dbReference type="ARBA" id="ARBA00022806"/>
    </source>
</evidence>
<evidence type="ECO:0000259" key="10">
    <source>
        <dbReference type="PROSITE" id="PS51192"/>
    </source>
</evidence>
<organism evidence="11 12">
    <name type="scientific">Trifolium pratense</name>
    <name type="common">Red clover</name>
    <dbReference type="NCBI Taxonomy" id="57577"/>
    <lineage>
        <taxon>Eukaryota</taxon>
        <taxon>Viridiplantae</taxon>
        <taxon>Streptophyta</taxon>
        <taxon>Embryophyta</taxon>
        <taxon>Tracheophyta</taxon>
        <taxon>Spermatophyta</taxon>
        <taxon>Magnoliopsida</taxon>
        <taxon>eudicotyledons</taxon>
        <taxon>Gunneridae</taxon>
        <taxon>Pentapetalae</taxon>
        <taxon>rosids</taxon>
        <taxon>fabids</taxon>
        <taxon>Fabales</taxon>
        <taxon>Fabaceae</taxon>
        <taxon>Papilionoideae</taxon>
        <taxon>50 kb inversion clade</taxon>
        <taxon>NPAAA clade</taxon>
        <taxon>Hologalegina</taxon>
        <taxon>IRL clade</taxon>
        <taxon>Trifolieae</taxon>
        <taxon>Trifolium</taxon>
    </lineage>
</organism>
<keyword evidence="2 8" id="KW-0547">Nucleotide-binding</keyword>
<evidence type="ECO:0000256" key="7">
    <source>
        <dbReference type="PROSITE-ProRule" id="PRU00358"/>
    </source>
</evidence>
<dbReference type="SUPFAM" id="SSF56672">
    <property type="entry name" value="DNA/RNA polymerases"/>
    <property type="match status" value="1"/>
</dbReference>
<dbReference type="InterPro" id="IPR011545">
    <property type="entry name" value="DEAD/DEAH_box_helicase_dom"/>
</dbReference>
<dbReference type="GO" id="GO:0003724">
    <property type="term" value="F:RNA helicase activity"/>
    <property type="evidence" value="ECO:0007669"/>
    <property type="project" value="TreeGrafter"/>
</dbReference>
<protein>
    <submittedName>
        <fullName evidence="11">DEAD-box ATP-dependent RNA helicase 7-like protein</fullName>
    </submittedName>
</protein>
<name>A0A2K3NHF2_TRIPR</name>
<evidence type="ECO:0000313" key="11">
    <source>
        <dbReference type="EMBL" id="PNY02476.1"/>
    </source>
</evidence>
<comment type="caution">
    <text evidence="11">The sequence shown here is derived from an EMBL/GenBank/DDBJ whole genome shotgun (WGS) entry which is preliminary data.</text>
</comment>
<dbReference type="Proteomes" id="UP000236291">
    <property type="component" value="Unassembled WGS sequence"/>
</dbReference>
<dbReference type="InterPro" id="IPR014001">
    <property type="entry name" value="Helicase_ATP-bd"/>
</dbReference>
<dbReference type="PROSITE" id="PS00039">
    <property type="entry name" value="DEAD_ATP_HELICASE"/>
    <property type="match status" value="1"/>
</dbReference>